<dbReference type="Proteomes" id="UP001438707">
    <property type="component" value="Unassembled WGS sequence"/>
</dbReference>
<feature type="region of interest" description="Disordered" evidence="4">
    <location>
        <begin position="69"/>
        <end position="152"/>
    </location>
</feature>
<keyword evidence="7" id="KW-1185">Reference proteome</keyword>
<sequence>MSSHTTIEEIDVDESPKALSPFQSIFEEHQRKPYKFLTSAFDFLSQETSFFEQPEASKLLARLLRDTKAKKTPAKAVEPAPAPAPPAAKAVSEKPTPSPVTEAPPAAASPPSGDAAVGEAGPSSSSDPSKKDFKVVEPTGLQPNAGNGADYDHFSWTQTLGEVAMNVPVPAGTRGGQCHVDISRTRLSVSITGQPPILEGELTEAIKPEDCYWDLADGKVLEIALQKQNTMQWWKGVLKTDPEICTQKVQPENSKLSDLDGDTRQTVEKMMFDQRQKQMGLPTSEEQKKQDMMKKFMAQHPEMDFSNAKIM</sequence>
<keyword evidence="2" id="KW-0963">Cytoplasm</keyword>
<dbReference type="Gene3D" id="2.60.40.790">
    <property type="match status" value="1"/>
</dbReference>
<dbReference type="GO" id="GO:0051082">
    <property type="term" value="F:unfolded protein binding"/>
    <property type="evidence" value="ECO:0007669"/>
    <property type="project" value="TreeGrafter"/>
</dbReference>
<evidence type="ECO:0000256" key="3">
    <source>
        <dbReference type="ARBA" id="ARBA00053226"/>
    </source>
</evidence>
<dbReference type="PANTHER" id="PTHR12356">
    <property type="entry name" value="NUCLEAR MOVEMENT PROTEIN NUDC"/>
    <property type="match status" value="1"/>
</dbReference>
<dbReference type="FunFam" id="2.60.40.790:FF:000001">
    <property type="entry name" value="Nuclear migration protein nudC"/>
    <property type="match status" value="1"/>
</dbReference>
<protein>
    <recommendedName>
        <fullName evidence="5">CS domain-containing protein</fullName>
    </recommendedName>
</protein>
<dbReference type="GO" id="GO:0006457">
    <property type="term" value="P:protein folding"/>
    <property type="evidence" value="ECO:0007669"/>
    <property type="project" value="TreeGrafter"/>
</dbReference>
<evidence type="ECO:0000259" key="5">
    <source>
        <dbReference type="PROSITE" id="PS51203"/>
    </source>
</evidence>
<evidence type="ECO:0000313" key="6">
    <source>
        <dbReference type="EMBL" id="KAK9821184.1"/>
    </source>
</evidence>
<accession>A0AAW1QIB1</accession>
<evidence type="ECO:0000256" key="4">
    <source>
        <dbReference type="SAM" id="MobiDB-lite"/>
    </source>
</evidence>
<evidence type="ECO:0000313" key="7">
    <source>
        <dbReference type="Proteomes" id="UP001438707"/>
    </source>
</evidence>
<dbReference type="GO" id="GO:0005737">
    <property type="term" value="C:cytoplasm"/>
    <property type="evidence" value="ECO:0007669"/>
    <property type="project" value="UniProtKB-SubCell"/>
</dbReference>
<feature type="compositionally biased region" description="Low complexity" evidence="4">
    <location>
        <begin position="87"/>
        <end position="127"/>
    </location>
</feature>
<dbReference type="CDD" id="cd06467">
    <property type="entry name" value="p23_NUDC_like"/>
    <property type="match status" value="1"/>
</dbReference>
<proteinExistence type="predicted"/>
<evidence type="ECO:0000256" key="2">
    <source>
        <dbReference type="ARBA" id="ARBA00022490"/>
    </source>
</evidence>
<dbReference type="PANTHER" id="PTHR12356:SF3">
    <property type="entry name" value="NUCLEAR MIGRATION PROTEIN NUDC"/>
    <property type="match status" value="1"/>
</dbReference>
<evidence type="ECO:0000256" key="1">
    <source>
        <dbReference type="ARBA" id="ARBA00004496"/>
    </source>
</evidence>
<comment type="caution">
    <text evidence="6">The sequence shown here is derived from an EMBL/GenBank/DDBJ whole genome shotgun (WGS) entry which is preliminary data.</text>
</comment>
<feature type="domain" description="CS" evidence="5">
    <location>
        <begin position="149"/>
        <end position="238"/>
    </location>
</feature>
<dbReference type="InterPro" id="IPR037898">
    <property type="entry name" value="NudC_fam"/>
</dbReference>
<dbReference type="EMBL" id="JALJOS010000040">
    <property type="protein sequence ID" value="KAK9821184.1"/>
    <property type="molecule type" value="Genomic_DNA"/>
</dbReference>
<gene>
    <name evidence="6" type="ORF">WJX74_006284</name>
</gene>
<comment type="subcellular location">
    <subcellularLocation>
        <location evidence="1">Cytoplasm</location>
    </subcellularLocation>
</comment>
<dbReference type="SUPFAM" id="SSF49764">
    <property type="entry name" value="HSP20-like chaperones"/>
    <property type="match status" value="1"/>
</dbReference>
<dbReference type="InterPro" id="IPR008978">
    <property type="entry name" value="HSP20-like_chaperone"/>
</dbReference>
<dbReference type="PROSITE" id="PS51203">
    <property type="entry name" value="CS"/>
    <property type="match status" value="1"/>
</dbReference>
<dbReference type="InterPro" id="IPR007052">
    <property type="entry name" value="CS_dom"/>
</dbReference>
<comment type="function">
    <text evidence="3">Small heat shock protein required for the establishment of auxin gradients and for patterning of the apical domain of the embryo. Involved in the specification of the cotyledon primordia. Also required for normal inflorescence and floral meristem function, normal developmental patterning and thermotolerance. Acts as a molecular chaperone.</text>
</comment>
<reference evidence="6 7" key="1">
    <citation type="journal article" date="2024" name="Nat. Commun.">
        <title>Phylogenomics reveals the evolutionary origins of lichenization in chlorophyte algae.</title>
        <authorList>
            <person name="Puginier C."/>
            <person name="Libourel C."/>
            <person name="Otte J."/>
            <person name="Skaloud P."/>
            <person name="Haon M."/>
            <person name="Grisel S."/>
            <person name="Petersen M."/>
            <person name="Berrin J.G."/>
            <person name="Delaux P.M."/>
            <person name="Dal Grande F."/>
            <person name="Keller J."/>
        </authorList>
    </citation>
    <scope>NUCLEOTIDE SEQUENCE [LARGE SCALE GENOMIC DNA]</scope>
    <source>
        <strain evidence="6 7">SAG 2145</strain>
    </source>
</reference>
<dbReference type="AlphaFoldDB" id="A0AAW1QIB1"/>
<name>A0AAW1QIB1_9CHLO</name>
<dbReference type="Pfam" id="PF04969">
    <property type="entry name" value="CS"/>
    <property type="match status" value="1"/>
</dbReference>
<organism evidence="6 7">
    <name type="scientific">Apatococcus lobatus</name>
    <dbReference type="NCBI Taxonomy" id="904363"/>
    <lineage>
        <taxon>Eukaryota</taxon>
        <taxon>Viridiplantae</taxon>
        <taxon>Chlorophyta</taxon>
        <taxon>core chlorophytes</taxon>
        <taxon>Trebouxiophyceae</taxon>
        <taxon>Chlorellales</taxon>
        <taxon>Chlorellaceae</taxon>
        <taxon>Apatococcus</taxon>
    </lineage>
</organism>